<comment type="caution">
    <text evidence="1">The sequence shown here is derived from an EMBL/GenBank/DDBJ whole genome shotgun (WGS) entry which is preliminary data.</text>
</comment>
<protein>
    <submittedName>
        <fullName evidence="1">Uncharacterized protein</fullName>
    </submittedName>
</protein>
<reference evidence="2" key="1">
    <citation type="submission" date="2024-04" db="EMBL/GenBank/DDBJ databases">
        <title>Salinicola lusitanus LLJ914,a marine bacterium isolated from the Okinawa Trough.</title>
        <authorList>
            <person name="Li J."/>
        </authorList>
    </citation>
    <scope>NUCLEOTIDE SEQUENCE [LARGE SCALE GENOMIC DNA]</scope>
</reference>
<evidence type="ECO:0000313" key="1">
    <source>
        <dbReference type="EMBL" id="KAK7896371.1"/>
    </source>
</evidence>
<sequence>MSTVDELIARPSDDYRYWHCHISSPSHHLSALADRKRACIVRMGFKNTMMGL</sequence>
<name>A0AAW0NH67_9GOBI</name>
<dbReference type="Proteomes" id="UP001460270">
    <property type="component" value="Unassembled WGS sequence"/>
</dbReference>
<keyword evidence="2" id="KW-1185">Reference proteome</keyword>
<dbReference type="EMBL" id="JBBPFD010000015">
    <property type="protein sequence ID" value="KAK7896371.1"/>
    <property type="molecule type" value="Genomic_DNA"/>
</dbReference>
<evidence type="ECO:0000313" key="2">
    <source>
        <dbReference type="Proteomes" id="UP001460270"/>
    </source>
</evidence>
<proteinExistence type="predicted"/>
<accession>A0AAW0NH67</accession>
<gene>
    <name evidence="1" type="ORF">WMY93_021696</name>
</gene>
<dbReference type="AlphaFoldDB" id="A0AAW0NH67"/>
<organism evidence="1 2">
    <name type="scientific">Mugilogobius chulae</name>
    <name type="common">yellowstripe goby</name>
    <dbReference type="NCBI Taxonomy" id="88201"/>
    <lineage>
        <taxon>Eukaryota</taxon>
        <taxon>Metazoa</taxon>
        <taxon>Chordata</taxon>
        <taxon>Craniata</taxon>
        <taxon>Vertebrata</taxon>
        <taxon>Euteleostomi</taxon>
        <taxon>Actinopterygii</taxon>
        <taxon>Neopterygii</taxon>
        <taxon>Teleostei</taxon>
        <taxon>Neoteleostei</taxon>
        <taxon>Acanthomorphata</taxon>
        <taxon>Gobiaria</taxon>
        <taxon>Gobiiformes</taxon>
        <taxon>Gobioidei</taxon>
        <taxon>Gobiidae</taxon>
        <taxon>Gobionellinae</taxon>
        <taxon>Mugilogobius</taxon>
    </lineage>
</organism>